<proteinExistence type="predicted"/>
<name>A0A495IBB9_9MICO</name>
<keyword evidence="1" id="KW-0812">Transmembrane</keyword>
<evidence type="ECO:0000313" key="2">
    <source>
        <dbReference type="EMBL" id="RKR72970.1"/>
    </source>
</evidence>
<gene>
    <name evidence="2" type="ORF">C8E83_0052</name>
</gene>
<keyword evidence="3" id="KW-1185">Reference proteome</keyword>
<evidence type="ECO:0000313" key="3">
    <source>
        <dbReference type="Proteomes" id="UP000280008"/>
    </source>
</evidence>
<keyword evidence="1" id="KW-1133">Transmembrane helix</keyword>
<feature type="transmembrane region" description="Helical" evidence="1">
    <location>
        <begin position="45"/>
        <end position="66"/>
    </location>
</feature>
<comment type="caution">
    <text evidence="2">The sequence shown here is derived from an EMBL/GenBank/DDBJ whole genome shotgun (WGS) entry which is preliminary data.</text>
</comment>
<feature type="transmembrane region" description="Helical" evidence="1">
    <location>
        <begin position="87"/>
        <end position="106"/>
    </location>
</feature>
<organism evidence="2 3">
    <name type="scientific">Frondihabitans australicus</name>
    <dbReference type="NCBI Taxonomy" id="386892"/>
    <lineage>
        <taxon>Bacteria</taxon>
        <taxon>Bacillati</taxon>
        <taxon>Actinomycetota</taxon>
        <taxon>Actinomycetes</taxon>
        <taxon>Micrococcales</taxon>
        <taxon>Microbacteriaceae</taxon>
        <taxon>Frondihabitans</taxon>
    </lineage>
</organism>
<keyword evidence="1" id="KW-0472">Membrane</keyword>
<protein>
    <submittedName>
        <fullName evidence="2">Uncharacterized protein</fullName>
    </submittedName>
</protein>
<dbReference type="AlphaFoldDB" id="A0A495IBB9"/>
<evidence type="ECO:0000256" key="1">
    <source>
        <dbReference type="SAM" id="Phobius"/>
    </source>
</evidence>
<dbReference type="EMBL" id="RBKS01000001">
    <property type="protein sequence ID" value="RKR72970.1"/>
    <property type="molecule type" value="Genomic_DNA"/>
</dbReference>
<sequence>MTPEKNVQRIMWTGTAWFIGAAATTAVFLAVMLSSGWRPGILPPFLGFVWWFGSVLTALAIGLIGWSGCPILEVNVPIADRNKTRTMQVGTLFYIVGGVLCVFAVMQGPVAH</sequence>
<dbReference type="Proteomes" id="UP000280008">
    <property type="component" value="Unassembled WGS sequence"/>
</dbReference>
<feature type="transmembrane region" description="Helical" evidence="1">
    <location>
        <begin position="12"/>
        <end position="33"/>
    </location>
</feature>
<reference evidence="2 3" key="1">
    <citation type="submission" date="2018-10" db="EMBL/GenBank/DDBJ databases">
        <title>Sequencing the genomes of 1000 actinobacteria strains.</title>
        <authorList>
            <person name="Klenk H.-P."/>
        </authorList>
    </citation>
    <scope>NUCLEOTIDE SEQUENCE [LARGE SCALE GENOMIC DNA]</scope>
    <source>
        <strain evidence="2 3">DSM 17894</strain>
    </source>
</reference>
<accession>A0A495IBB9</accession>